<name>A0ABN0XC45_9ALTE</name>
<dbReference type="InterPro" id="IPR009061">
    <property type="entry name" value="DNA-bd_dom_put_sf"/>
</dbReference>
<comment type="caution">
    <text evidence="4">The sequence shown here is derived from an EMBL/GenBank/DDBJ whole genome shotgun (WGS) entry which is preliminary data.</text>
</comment>
<evidence type="ECO:0000256" key="1">
    <source>
        <dbReference type="ARBA" id="ARBA00023125"/>
    </source>
</evidence>
<dbReference type="SUPFAM" id="SSF46955">
    <property type="entry name" value="Putative DNA-binding domain"/>
    <property type="match status" value="1"/>
</dbReference>
<feature type="coiled-coil region" evidence="2">
    <location>
        <begin position="84"/>
        <end position="111"/>
    </location>
</feature>
<keyword evidence="2" id="KW-0175">Coiled coil</keyword>
<dbReference type="Proteomes" id="UP001501757">
    <property type="component" value="Unassembled WGS sequence"/>
</dbReference>
<evidence type="ECO:0000313" key="5">
    <source>
        <dbReference type="Proteomes" id="UP001501757"/>
    </source>
</evidence>
<evidence type="ECO:0000259" key="3">
    <source>
        <dbReference type="PROSITE" id="PS50937"/>
    </source>
</evidence>
<dbReference type="InterPro" id="IPR047057">
    <property type="entry name" value="MerR_fam"/>
</dbReference>
<accession>A0ABN0XC45</accession>
<dbReference type="EMBL" id="BAAAEI010000014">
    <property type="protein sequence ID" value="GAA0360531.1"/>
    <property type="molecule type" value="Genomic_DNA"/>
</dbReference>
<dbReference type="PRINTS" id="PR00040">
    <property type="entry name" value="HTHMERR"/>
</dbReference>
<dbReference type="SMART" id="SM00422">
    <property type="entry name" value="HTH_MERR"/>
    <property type="match status" value="1"/>
</dbReference>
<keyword evidence="5" id="KW-1185">Reference proteome</keyword>
<dbReference type="PANTHER" id="PTHR30204:SF92">
    <property type="entry name" value="HTH-TYPE TRANSCRIPTIONAL REGULATOR ZNTR"/>
    <property type="match status" value="1"/>
</dbReference>
<dbReference type="PROSITE" id="PS50937">
    <property type="entry name" value="HTH_MERR_2"/>
    <property type="match status" value="1"/>
</dbReference>
<protein>
    <submittedName>
        <fullName evidence="4">Cu(I)-responsive transcriptional regulator</fullName>
    </submittedName>
</protein>
<organism evidence="4 5">
    <name type="scientific">Bowmanella denitrificans</name>
    <dbReference type="NCBI Taxonomy" id="366582"/>
    <lineage>
        <taxon>Bacteria</taxon>
        <taxon>Pseudomonadati</taxon>
        <taxon>Pseudomonadota</taxon>
        <taxon>Gammaproteobacteria</taxon>
        <taxon>Alteromonadales</taxon>
        <taxon>Alteromonadaceae</taxon>
        <taxon>Bowmanella</taxon>
    </lineage>
</organism>
<dbReference type="RefSeq" id="WP_343845417.1">
    <property type="nucleotide sequence ID" value="NZ_BAAAEI010000014.1"/>
</dbReference>
<dbReference type="Gene3D" id="1.10.1660.10">
    <property type="match status" value="1"/>
</dbReference>
<gene>
    <name evidence="4" type="primary">cueR_2</name>
    <name evidence="4" type="ORF">GCM10009092_25960</name>
</gene>
<evidence type="ECO:0000313" key="4">
    <source>
        <dbReference type="EMBL" id="GAA0360531.1"/>
    </source>
</evidence>
<dbReference type="PANTHER" id="PTHR30204">
    <property type="entry name" value="REDOX-CYCLING DRUG-SENSING TRANSCRIPTIONAL ACTIVATOR SOXR"/>
    <property type="match status" value="1"/>
</dbReference>
<dbReference type="InterPro" id="IPR000551">
    <property type="entry name" value="MerR-type_HTH_dom"/>
</dbReference>
<proteinExistence type="predicted"/>
<feature type="domain" description="HTH merR-type" evidence="3">
    <location>
        <begin position="1"/>
        <end position="69"/>
    </location>
</feature>
<reference evidence="4 5" key="1">
    <citation type="journal article" date="2019" name="Int. J. Syst. Evol. Microbiol.">
        <title>The Global Catalogue of Microorganisms (GCM) 10K type strain sequencing project: providing services to taxonomists for standard genome sequencing and annotation.</title>
        <authorList>
            <consortium name="The Broad Institute Genomics Platform"/>
            <consortium name="The Broad Institute Genome Sequencing Center for Infectious Disease"/>
            <person name="Wu L."/>
            <person name="Ma J."/>
        </authorList>
    </citation>
    <scope>NUCLEOTIDE SEQUENCE [LARGE SCALE GENOMIC DNA]</scope>
    <source>
        <strain evidence="4 5">JCM 13378</strain>
    </source>
</reference>
<sequence length="129" mass="14936">MQINQLAKQADVPAKTIRYYEDIGLLNPPVRAANGYRQYKSDDVHRLVFIRRCRDLHISLDDIRQMLAVQADNSAPCAQVDQIIQQQLTRVQVARQELEKLEHSLTKLANSCKRNRIDECGILHRLTEE</sequence>
<evidence type="ECO:0000256" key="2">
    <source>
        <dbReference type="SAM" id="Coils"/>
    </source>
</evidence>
<keyword evidence="1" id="KW-0238">DNA-binding</keyword>
<dbReference type="Pfam" id="PF13411">
    <property type="entry name" value="MerR_1"/>
    <property type="match status" value="1"/>
</dbReference>